<proteinExistence type="inferred from homology"/>
<keyword evidence="5 6" id="KW-0472">Membrane</keyword>
<dbReference type="GO" id="GO:0005452">
    <property type="term" value="F:solute:inorganic anion antiporter activity"/>
    <property type="evidence" value="ECO:0007669"/>
    <property type="project" value="InterPro"/>
</dbReference>
<keyword evidence="4 6" id="KW-1133">Transmembrane helix</keyword>
<dbReference type="EMBL" id="HBEN01007804">
    <property type="protein sequence ID" value="CAD8440632.1"/>
    <property type="molecule type" value="Transcribed_RNA"/>
</dbReference>
<comment type="similarity">
    <text evidence="2">Belongs to the anion exchanger (TC 2.A.31.3) family.</text>
</comment>
<dbReference type="GO" id="GO:0005886">
    <property type="term" value="C:plasma membrane"/>
    <property type="evidence" value="ECO:0007669"/>
    <property type="project" value="TreeGrafter"/>
</dbReference>
<sequence>MPRAKEHAQESSAFPVGSSMADTKQVSVAVASDDADAEEQIRCFVGLGAGIAKDVRRRWPLYVDDWKVGMSVGVHIFAPATYIFFASVLPALAFGEQFRDETLGLFSIPHILCATAIAGVLQSVFGGQPLLIVGVAEPIVLVYYYIFKYCESTDAIGVELFRPFCAWVLILTALMHFILALVNASEYIHAFTRFSGETFGTLIALLFFQAAVKGLKQEFEEPHDAPIGYRTVNGVWSVFLALALVLLAVFLMGARSWHVGTRTLRNFVADYGATIAVVIITGVSYAVSAPSDASWSIPTRVECVQIYDKTVTGTWKTASSLGDVPGAQVGVAIVPALIITVLFFFDHNVSAQLAQTEDFDLKKPPAYHYDFMLQGVNTLLLGLLGLPPTNGVLPQAPMHTRSLMGVGRDRSDKDASSVVLEQRVSNFIQSSLIAVMLFASPLVKLLPRAVLWGYFIFMAIESFPGNQFIHRVVLFVTDLTSFRAGETQPAYVELVPKEDTYKFTLVQLFALGSVYAVTWAGVYGIAFPLLIMALVPLRQYGLIKMFPASSLRHLDSAEDVEEVFEEEGRGVEHRNDALSKQASELGGAGAFVQTMHPVPEGEMKRQKQAAAAEK</sequence>
<dbReference type="InterPro" id="IPR011531">
    <property type="entry name" value="HCO3_transpt-like_TM_dom"/>
</dbReference>
<feature type="transmembrane region" description="Helical" evidence="6">
    <location>
        <begin position="196"/>
        <end position="215"/>
    </location>
</feature>
<evidence type="ECO:0000256" key="5">
    <source>
        <dbReference type="ARBA" id="ARBA00023136"/>
    </source>
</evidence>
<feature type="transmembrane region" description="Helical" evidence="6">
    <location>
        <begin position="505"/>
        <end position="535"/>
    </location>
</feature>
<dbReference type="Gene3D" id="1.10.287.570">
    <property type="entry name" value="Helical hairpin bin"/>
    <property type="match status" value="1"/>
</dbReference>
<name>A0A7S0GU99_MICPS</name>
<evidence type="ECO:0000313" key="8">
    <source>
        <dbReference type="EMBL" id="CAD8440632.1"/>
    </source>
</evidence>
<feature type="transmembrane region" description="Helical" evidence="6">
    <location>
        <begin position="66"/>
        <end position="91"/>
    </location>
</feature>
<feature type="transmembrane region" description="Helical" evidence="6">
    <location>
        <begin position="266"/>
        <end position="287"/>
    </location>
</feature>
<dbReference type="Pfam" id="PF00955">
    <property type="entry name" value="HCO3_cotransp"/>
    <property type="match status" value="2"/>
</dbReference>
<feature type="transmembrane region" description="Helical" evidence="6">
    <location>
        <begin position="166"/>
        <end position="184"/>
    </location>
</feature>
<feature type="domain" description="Bicarbonate transporter-like transmembrane" evidence="7">
    <location>
        <begin position="49"/>
        <end position="221"/>
    </location>
</feature>
<protein>
    <recommendedName>
        <fullName evidence="7">Bicarbonate transporter-like transmembrane domain-containing protein</fullName>
    </recommendedName>
</protein>
<dbReference type="InterPro" id="IPR003020">
    <property type="entry name" value="HCO3_transpt_euk"/>
</dbReference>
<evidence type="ECO:0000256" key="2">
    <source>
        <dbReference type="ARBA" id="ARBA00006262"/>
    </source>
</evidence>
<keyword evidence="3 6" id="KW-0812">Transmembrane</keyword>
<dbReference type="PANTHER" id="PTHR11453:SF82">
    <property type="entry name" value="BORON TRANSPORTER 1"/>
    <property type="match status" value="1"/>
</dbReference>
<gene>
    <name evidence="8" type="ORF">MSP1401_LOCUS6421</name>
</gene>
<organism evidence="8">
    <name type="scientific">Micromonas pusilla</name>
    <name type="common">Picoplanktonic green alga</name>
    <name type="synonym">Chromulina pusilla</name>
    <dbReference type="NCBI Taxonomy" id="38833"/>
    <lineage>
        <taxon>Eukaryota</taxon>
        <taxon>Viridiplantae</taxon>
        <taxon>Chlorophyta</taxon>
        <taxon>Mamiellophyceae</taxon>
        <taxon>Mamiellales</taxon>
        <taxon>Mamiellaceae</taxon>
        <taxon>Micromonas</taxon>
    </lineage>
</organism>
<feature type="transmembrane region" description="Helical" evidence="6">
    <location>
        <begin position="427"/>
        <end position="447"/>
    </location>
</feature>
<evidence type="ECO:0000259" key="7">
    <source>
        <dbReference type="Pfam" id="PF00955"/>
    </source>
</evidence>
<feature type="domain" description="Bicarbonate transporter-like transmembrane" evidence="7">
    <location>
        <begin position="235"/>
        <end position="557"/>
    </location>
</feature>
<dbReference type="GO" id="GO:0006820">
    <property type="term" value="P:monoatomic anion transport"/>
    <property type="evidence" value="ECO:0007669"/>
    <property type="project" value="InterPro"/>
</dbReference>
<evidence type="ECO:0000256" key="6">
    <source>
        <dbReference type="SAM" id="Phobius"/>
    </source>
</evidence>
<feature type="transmembrane region" description="Helical" evidence="6">
    <location>
        <begin position="103"/>
        <end position="121"/>
    </location>
</feature>
<comment type="subcellular location">
    <subcellularLocation>
        <location evidence="1">Membrane</location>
        <topology evidence="1">Multi-pass membrane protein</topology>
    </subcellularLocation>
</comment>
<evidence type="ECO:0000256" key="3">
    <source>
        <dbReference type="ARBA" id="ARBA00022692"/>
    </source>
</evidence>
<dbReference type="PANTHER" id="PTHR11453">
    <property type="entry name" value="ANION EXCHANGE PROTEIN"/>
    <property type="match status" value="1"/>
</dbReference>
<feature type="transmembrane region" description="Helical" evidence="6">
    <location>
        <begin position="235"/>
        <end position="254"/>
    </location>
</feature>
<evidence type="ECO:0000256" key="4">
    <source>
        <dbReference type="ARBA" id="ARBA00022989"/>
    </source>
</evidence>
<feature type="transmembrane region" description="Helical" evidence="6">
    <location>
        <begin position="128"/>
        <end position="146"/>
    </location>
</feature>
<reference evidence="8" key="1">
    <citation type="submission" date="2021-01" db="EMBL/GenBank/DDBJ databases">
        <authorList>
            <person name="Corre E."/>
            <person name="Pelletier E."/>
            <person name="Niang G."/>
            <person name="Scheremetjew M."/>
            <person name="Finn R."/>
            <person name="Kale V."/>
            <person name="Holt S."/>
            <person name="Cochrane G."/>
            <person name="Meng A."/>
            <person name="Brown T."/>
            <person name="Cohen L."/>
        </authorList>
    </citation>
    <scope>NUCLEOTIDE SEQUENCE</scope>
    <source>
        <strain evidence="8">CCAC1681</strain>
    </source>
</reference>
<dbReference type="AlphaFoldDB" id="A0A7S0GU99"/>
<evidence type="ECO:0000256" key="1">
    <source>
        <dbReference type="ARBA" id="ARBA00004141"/>
    </source>
</evidence>
<accession>A0A7S0GU99</accession>
<feature type="transmembrane region" description="Helical" evidence="6">
    <location>
        <begin position="326"/>
        <end position="345"/>
    </location>
</feature>
<dbReference type="GO" id="GO:0050801">
    <property type="term" value="P:monoatomic ion homeostasis"/>
    <property type="evidence" value="ECO:0007669"/>
    <property type="project" value="TreeGrafter"/>
</dbReference>